<dbReference type="Proteomes" id="UP001221898">
    <property type="component" value="Unassembled WGS sequence"/>
</dbReference>
<evidence type="ECO:0000313" key="2">
    <source>
        <dbReference type="EMBL" id="KAJ8367484.1"/>
    </source>
</evidence>
<dbReference type="EMBL" id="JAINUG010000473">
    <property type="protein sequence ID" value="KAJ8367484.1"/>
    <property type="molecule type" value="Genomic_DNA"/>
</dbReference>
<feature type="region of interest" description="Disordered" evidence="1">
    <location>
        <begin position="159"/>
        <end position="204"/>
    </location>
</feature>
<keyword evidence="3" id="KW-1185">Reference proteome</keyword>
<evidence type="ECO:0000313" key="3">
    <source>
        <dbReference type="Proteomes" id="UP001221898"/>
    </source>
</evidence>
<gene>
    <name evidence="2" type="ORF">AAFF_G00317350</name>
</gene>
<dbReference type="AlphaFoldDB" id="A0AAD7R7G3"/>
<accession>A0AAD7R7G3</accession>
<feature type="region of interest" description="Disordered" evidence="1">
    <location>
        <begin position="216"/>
        <end position="251"/>
    </location>
</feature>
<comment type="caution">
    <text evidence="2">The sequence shown here is derived from an EMBL/GenBank/DDBJ whole genome shotgun (WGS) entry which is preliminary data.</text>
</comment>
<sequence length="329" mass="35633">MEDGALSEEVTCSMVRYLQVEEALRCGWDLGRPADHEVPRTSGKVPTHPGEQRQRRPRPHGPCREIGDGSHASPDHVRRLIRERDGPSGSAAQRLCNSIWFGFITQPIGGALPLTGLQPAYSGLVPPPRGSLDTSAAAVNPGAAFKHAARRYGSWRSNLGGFRSKPRRDRASDVITQEPARAHSPPSAREYTEPLSLARPPARSLTLRSPSTCVTESTLTPRVRDLRTTDVGSPSARAGLDPAAPDQRLPPPPFRSRHTRTHACVMSNRCCRCSSLGSTVAVGPERGGQRSTIRGVCLAGAAWKREKACAWQRGDAPRSEVERVSVTLS</sequence>
<feature type="compositionally biased region" description="Basic and acidic residues" evidence="1">
    <location>
        <begin position="62"/>
        <end position="75"/>
    </location>
</feature>
<evidence type="ECO:0000256" key="1">
    <source>
        <dbReference type="SAM" id="MobiDB-lite"/>
    </source>
</evidence>
<reference evidence="2" key="1">
    <citation type="journal article" date="2023" name="Science">
        <title>Genome structures resolve the early diversification of teleost fishes.</title>
        <authorList>
            <person name="Parey E."/>
            <person name="Louis A."/>
            <person name="Montfort J."/>
            <person name="Bouchez O."/>
            <person name="Roques C."/>
            <person name="Iampietro C."/>
            <person name="Lluch J."/>
            <person name="Castinel A."/>
            <person name="Donnadieu C."/>
            <person name="Desvignes T."/>
            <person name="Floi Bucao C."/>
            <person name="Jouanno E."/>
            <person name="Wen M."/>
            <person name="Mejri S."/>
            <person name="Dirks R."/>
            <person name="Jansen H."/>
            <person name="Henkel C."/>
            <person name="Chen W.J."/>
            <person name="Zahm M."/>
            <person name="Cabau C."/>
            <person name="Klopp C."/>
            <person name="Thompson A.W."/>
            <person name="Robinson-Rechavi M."/>
            <person name="Braasch I."/>
            <person name="Lecointre G."/>
            <person name="Bobe J."/>
            <person name="Postlethwait J.H."/>
            <person name="Berthelot C."/>
            <person name="Roest Crollius H."/>
            <person name="Guiguen Y."/>
        </authorList>
    </citation>
    <scope>NUCLEOTIDE SEQUENCE</scope>
    <source>
        <strain evidence="2">NC1722</strain>
    </source>
</reference>
<feature type="region of interest" description="Disordered" evidence="1">
    <location>
        <begin position="31"/>
        <end position="75"/>
    </location>
</feature>
<organism evidence="2 3">
    <name type="scientific">Aldrovandia affinis</name>
    <dbReference type="NCBI Taxonomy" id="143900"/>
    <lineage>
        <taxon>Eukaryota</taxon>
        <taxon>Metazoa</taxon>
        <taxon>Chordata</taxon>
        <taxon>Craniata</taxon>
        <taxon>Vertebrata</taxon>
        <taxon>Euteleostomi</taxon>
        <taxon>Actinopterygii</taxon>
        <taxon>Neopterygii</taxon>
        <taxon>Teleostei</taxon>
        <taxon>Notacanthiformes</taxon>
        <taxon>Halosauridae</taxon>
        <taxon>Aldrovandia</taxon>
    </lineage>
</organism>
<proteinExistence type="predicted"/>
<name>A0AAD7R7G3_9TELE</name>
<protein>
    <submittedName>
        <fullName evidence="2">Uncharacterized protein</fullName>
    </submittedName>
</protein>